<protein>
    <submittedName>
        <fullName evidence="1">Uncharacterized protein</fullName>
    </submittedName>
</protein>
<evidence type="ECO:0000313" key="1">
    <source>
        <dbReference type="EMBL" id="EMI23101.1"/>
    </source>
</evidence>
<accession>M5RV68</accession>
<comment type="caution">
    <text evidence="1">The sequence shown here is derived from an EMBL/GenBank/DDBJ whole genome shotgun (WGS) entry which is preliminary data.</text>
</comment>
<reference evidence="1 2" key="1">
    <citation type="journal article" date="2013" name="Mar. Genomics">
        <title>Expression of sulfatases in Rhodopirellula baltica and the diversity of sulfatases in the genus Rhodopirellula.</title>
        <authorList>
            <person name="Wegner C.E."/>
            <person name="Richter-Heitmann T."/>
            <person name="Klindworth A."/>
            <person name="Klockow C."/>
            <person name="Richter M."/>
            <person name="Achstetter T."/>
            <person name="Glockner F.O."/>
            <person name="Harder J."/>
        </authorList>
    </citation>
    <scope>NUCLEOTIDE SEQUENCE [LARGE SCALE GENOMIC DNA]</scope>
    <source>
        <strain evidence="1 2">SH398</strain>
    </source>
</reference>
<evidence type="ECO:0000313" key="2">
    <source>
        <dbReference type="Proteomes" id="UP000011996"/>
    </source>
</evidence>
<gene>
    <name evidence="1" type="ORF">RESH_06331</name>
</gene>
<dbReference type="Proteomes" id="UP000011996">
    <property type="component" value="Unassembled WGS sequence"/>
</dbReference>
<sequence>MPIHMQHFEQSVGIDCQLQRMDKSRLAAVRKIGWMKDALHDKSPWMIFFMVARDSYDL</sequence>
<proteinExistence type="predicted"/>
<dbReference type="EMBL" id="ANOF01000208">
    <property type="protein sequence ID" value="EMI23101.1"/>
    <property type="molecule type" value="Genomic_DNA"/>
</dbReference>
<name>M5RV68_9BACT</name>
<organism evidence="1 2">
    <name type="scientific">Rhodopirellula europaea SH398</name>
    <dbReference type="NCBI Taxonomy" id="1263868"/>
    <lineage>
        <taxon>Bacteria</taxon>
        <taxon>Pseudomonadati</taxon>
        <taxon>Planctomycetota</taxon>
        <taxon>Planctomycetia</taxon>
        <taxon>Pirellulales</taxon>
        <taxon>Pirellulaceae</taxon>
        <taxon>Rhodopirellula</taxon>
    </lineage>
</organism>
<dbReference type="AlphaFoldDB" id="M5RV68"/>